<evidence type="ECO:0000313" key="1">
    <source>
        <dbReference type="EMBL" id="CDW73020.1"/>
    </source>
</evidence>
<dbReference type="Proteomes" id="UP000039865">
    <property type="component" value="Unassembled WGS sequence"/>
</dbReference>
<organism evidence="1 2">
    <name type="scientific">Stylonychia lemnae</name>
    <name type="common">Ciliate</name>
    <dbReference type="NCBI Taxonomy" id="5949"/>
    <lineage>
        <taxon>Eukaryota</taxon>
        <taxon>Sar</taxon>
        <taxon>Alveolata</taxon>
        <taxon>Ciliophora</taxon>
        <taxon>Intramacronucleata</taxon>
        <taxon>Spirotrichea</taxon>
        <taxon>Stichotrichia</taxon>
        <taxon>Sporadotrichida</taxon>
        <taxon>Oxytrichidae</taxon>
        <taxon>Stylonychinae</taxon>
        <taxon>Stylonychia</taxon>
    </lineage>
</organism>
<gene>
    <name evidence="1" type="primary">Contig8189.g8736</name>
    <name evidence="1" type="ORF">STYLEM_1988</name>
</gene>
<name>A0A077ZUP0_STYLE</name>
<reference evidence="1 2" key="1">
    <citation type="submission" date="2014-06" db="EMBL/GenBank/DDBJ databases">
        <authorList>
            <person name="Swart Estienne"/>
        </authorList>
    </citation>
    <scope>NUCLEOTIDE SEQUENCE [LARGE SCALE GENOMIC DNA]</scope>
    <source>
        <strain evidence="1 2">130c</strain>
    </source>
</reference>
<sequence length="419" mass="49859">MFNPELSLKKIALKKLTQPSLKRRLFHQFVRSKVEITRNLLVQRAHQKFIFARFYFENLSKRALQANISLKKKPIPIDKQSPQFKQKKVLQFKVKSFEKKLILLRQHKIQKNTYFRILVNKLAYLYPHLSLHQMYDALFHYLKQFFLSPWHILKYIMNLESMQMMNKYFMTTRIIYNLGYYGRITGIKLKFLWDTLNHYLLLKSTLRLIWNQKLVFGLIGWYLSYFLYFRQKYFINHTTGEIYFQQLANKYDQKVKEQLILQVNQNVFGNENLPPKVAPLLVELVENPKIKTLMTDLFIKLLHNKGFLEDTNKLISKIIHEYLNSKHCEEKFMDLIIEQVLRNHEVILPGMYRLLKNYVLIDSRDELTVQASDVLLNVLQIQGVVNTVVENVIRETGNALENKVVIDAAVQAALKNLND</sequence>
<dbReference type="AlphaFoldDB" id="A0A077ZUP0"/>
<dbReference type="EMBL" id="CCKQ01001919">
    <property type="protein sequence ID" value="CDW73020.1"/>
    <property type="molecule type" value="Genomic_DNA"/>
</dbReference>
<dbReference type="OrthoDB" id="10592906at2759"/>
<accession>A0A077ZUP0</accession>
<dbReference type="InParanoid" id="A0A077ZUP0"/>
<protein>
    <submittedName>
        <fullName evidence="1">Uncharacterized protein</fullName>
    </submittedName>
</protein>
<evidence type="ECO:0000313" key="2">
    <source>
        <dbReference type="Proteomes" id="UP000039865"/>
    </source>
</evidence>
<proteinExistence type="predicted"/>
<keyword evidence="2" id="KW-1185">Reference proteome</keyword>